<dbReference type="SUPFAM" id="SSF48208">
    <property type="entry name" value="Six-hairpin glycosidases"/>
    <property type="match status" value="1"/>
</dbReference>
<feature type="domain" description="Glycogen debranching enzyme bacterial and archaeal type N-terminal" evidence="2">
    <location>
        <begin position="23"/>
        <end position="233"/>
    </location>
</feature>
<accession>A0ABN2L3R5</accession>
<dbReference type="InterPro" id="IPR012341">
    <property type="entry name" value="6hp_glycosidase-like_sf"/>
</dbReference>
<dbReference type="EMBL" id="BAAALS010000034">
    <property type="protein sequence ID" value="GAA1772931.1"/>
    <property type="molecule type" value="Genomic_DNA"/>
</dbReference>
<dbReference type="Gene3D" id="1.50.10.10">
    <property type="match status" value="1"/>
</dbReference>
<dbReference type="InterPro" id="IPR010401">
    <property type="entry name" value="AGL/Gdb1"/>
</dbReference>
<protein>
    <submittedName>
        <fullName evidence="3">Amylo-alpha-1,6-glucosidase</fullName>
    </submittedName>
</protein>
<name>A0ABN2L3R5_9ACTN</name>
<sequence length="645" mass="67952">MTLIPRWSFGTQVCGTLSAGASREWLVTDGRGGYAMGTVAGLRTRRYHGLLVVAGATPARRMLGLAALDAIVTLPSGAQVRLGTHEWASGHVEPRGYTLLESFELRGGVPRWRWRIGDLVLEREIAMEYGRASVAVTHRLVAGPPVRVTVEALGTWRDSHGERHATGDELTLEPTGDGVLVAGAYRVAGPGYEPDGHWWLGVRAREEAERGLHPDEDLRCLGRFGADLEPGGTLAVSAWAGDLATAPPPAATVIAAARSRAADVVAGAADETAAALALAADAFVIATDAGPDVVAGYPWFGAWSRDTMTSYEGLFLTTGRAELGRELLVSYAGTLSEGMLANTADTGATEYNTADATLWFLHAVDRHVAATGDTDLAASIVDGLDGIVTAHLAGTRFGIRIDPTDGLLTQGAEGKALTWMDAVVGGIAATPRPGKAVEINALWINGLAALAGLRERLGRPADDLRKVRELALDSFRARFPDPAGWLRDVVDSTALQTYPRGDDPALRPNQLLAYGLPYAPMRGTDPGPVRAVGAALLTPLGLRTLATGENGYRGAHRGSPVARDHAYHQGTVWPWLIGPYVDACRAVGLDPAGALDGLIAHLPDWGVGSVSETADGDAPHTATGCPFQAWSVAELARSHQIPEAK</sequence>
<evidence type="ECO:0000313" key="3">
    <source>
        <dbReference type="EMBL" id="GAA1772931.1"/>
    </source>
</evidence>
<evidence type="ECO:0000259" key="1">
    <source>
        <dbReference type="Pfam" id="PF06202"/>
    </source>
</evidence>
<dbReference type="InterPro" id="IPR032790">
    <property type="entry name" value="GDE_C"/>
</dbReference>
<gene>
    <name evidence="3" type="ORF">GCM10009681_50600</name>
</gene>
<dbReference type="PANTHER" id="PTHR10569:SF2">
    <property type="entry name" value="GLYCOGEN DEBRANCHING ENZYME"/>
    <property type="match status" value="1"/>
</dbReference>
<organism evidence="3 4">
    <name type="scientific">Luedemannella helvata</name>
    <dbReference type="NCBI Taxonomy" id="349315"/>
    <lineage>
        <taxon>Bacteria</taxon>
        <taxon>Bacillati</taxon>
        <taxon>Actinomycetota</taxon>
        <taxon>Actinomycetes</taxon>
        <taxon>Micromonosporales</taxon>
        <taxon>Micromonosporaceae</taxon>
        <taxon>Luedemannella</taxon>
    </lineage>
</organism>
<dbReference type="InterPro" id="IPR024742">
    <property type="entry name" value="Glycogen_debranch_N"/>
</dbReference>
<evidence type="ECO:0000259" key="2">
    <source>
        <dbReference type="Pfam" id="PF12439"/>
    </source>
</evidence>
<evidence type="ECO:0000313" key="4">
    <source>
        <dbReference type="Proteomes" id="UP001500655"/>
    </source>
</evidence>
<dbReference type="Pfam" id="PF12439">
    <property type="entry name" value="GDE_N"/>
    <property type="match status" value="1"/>
</dbReference>
<dbReference type="Pfam" id="PF06202">
    <property type="entry name" value="GDE_C"/>
    <property type="match status" value="1"/>
</dbReference>
<dbReference type="InterPro" id="IPR008928">
    <property type="entry name" value="6-hairpin_glycosidase_sf"/>
</dbReference>
<proteinExistence type="predicted"/>
<dbReference type="PANTHER" id="PTHR10569">
    <property type="entry name" value="GLYCOGEN DEBRANCHING ENZYME"/>
    <property type="match status" value="1"/>
</dbReference>
<feature type="domain" description="Glycogen debranching enzyme C-terminal" evidence="1">
    <location>
        <begin position="279"/>
        <end position="637"/>
    </location>
</feature>
<comment type="caution">
    <text evidence="3">The sequence shown here is derived from an EMBL/GenBank/DDBJ whole genome shotgun (WGS) entry which is preliminary data.</text>
</comment>
<keyword evidence="4" id="KW-1185">Reference proteome</keyword>
<reference evidence="3 4" key="1">
    <citation type="journal article" date="2019" name="Int. J. Syst. Evol. Microbiol.">
        <title>The Global Catalogue of Microorganisms (GCM) 10K type strain sequencing project: providing services to taxonomists for standard genome sequencing and annotation.</title>
        <authorList>
            <consortium name="The Broad Institute Genomics Platform"/>
            <consortium name="The Broad Institute Genome Sequencing Center for Infectious Disease"/>
            <person name="Wu L."/>
            <person name="Ma J."/>
        </authorList>
    </citation>
    <scope>NUCLEOTIDE SEQUENCE [LARGE SCALE GENOMIC DNA]</scope>
    <source>
        <strain evidence="3 4">JCM 13249</strain>
    </source>
</reference>
<dbReference type="Proteomes" id="UP001500655">
    <property type="component" value="Unassembled WGS sequence"/>
</dbReference>